<dbReference type="SUPFAM" id="SSF53448">
    <property type="entry name" value="Nucleotide-diphospho-sugar transferases"/>
    <property type="match status" value="1"/>
</dbReference>
<dbReference type="OrthoDB" id="9798250at2"/>
<dbReference type="AlphaFoldDB" id="A0A1I5ER84"/>
<name>A0A1I5ER84_9PROT</name>
<reference evidence="2" key="1">
    <citation type="submission" date="2016-10" db="EMBL/GenBank/DDBJ databases">
        <authorList>
            <person name="Varghese N."/>
        </authorList>
    </citation>
    <scope>NUCLEOTIDE SEQUENCE [LARGE SCALE GENOMIC DNA]</scope>
    <source>
        <strain evidence="2">Nsp8</strain>
    </source>
</reference>
<sequence length="247" mass="26520">MRTANRQEAGGAQAALVLVCKRPASGIGKQRLAARLGQETASRIAEALLACALEDARHWPGPVIIAPSRSADYAWADALLPEMRSKVDVKPQSAGNLGQRLNALDHELRGTGLEQLVYIGSDAPALTAADYATAIRALPNYDVVLKPAVDGGVVLMASRRHWPALDGLAWSTARLGTDLARCCRAAGHSMAELAHSFDVDEEDDVVRLITALKADRRPARRALHLLACELFRSRNTGDSGEESRVES</sequence>
<keyword evidence="2" id="KW-1185">Reference proteome</keyword>
<dbReference type="PANTHER" id="PTHR36529:SF1">
    <property type="entry name" value="GLYCOSYLTRANSFERASE"/>
    <property type="match status" value="1"/>
</dbReference>
<dbReference type="Gene3D" id="3.90.550.10">
    <property type="entry name" value="Spore Coat Polysaccharide Biosynthesis Protein SpsA, Chain A"/>
    <property type="match status" value="1"/>
</dbReference>
<dbReference type="InterPro" id="IPR029044">
    <property type="entry name" value="Nucleotide-diphossugar_trans"/>
</dbReference>
<protein>
    <recommendedName>
        <fullName evidence="3">DUF2064 domain-containing protein</fullName>
    </recommendedName>
</protein>
<dbReference type="RefSeq" id="WP_074798356.1">
    <property type="nucleotide sequence ID" value="NZ_FOVJ01000008.1"/>
</dbReference>
<organism evidence="1 2">
    <name type="scientific">Nitrosospira briensis</name>
    <dbReference type="NCBI Taxonomy" id="35799"/>
    <lineage>
        <taxon>Bacteria</taxon>
        <taxon>Pseudomonadati</taxon>
        <taxon>Pseudomonadota</taxon>
        <taxon>Betaproteobacteria</taxon>
        <taxon>Nitrosomonadales</taxon>
        <taxon>Nitrosomonadaceae</taxon>
        <taxon>Nitrosospira</taxon>
    </lineage>
</organism>
<dbReference type="Pfam" id="PF09837">
    <property type="entry name" value="DUF2064"/>
    <property type="match status" value="1"/>
</dbReference>
<dbReference type="PANTHER" id="PTHR36529">
    <property type="entry name" value="SLL1095 PROTEIN"/>
    <property type="match status" value="1"/>
</dbReference>
<evidence type="ECO:0000313" key="2">
    <source>
        <dbReference type="Proteomes" id="UP000183107"/>
    </source>
</evidence>
<proteinExistence type="predicted"/>
<dbReference type="InterPro" id="IPR018641">
    <property type="entry name" value="Trfase_1_rSAM/seldom-assoc"/>
</dbReference>
<evidence type="ECO:0008006" key="3">
    <source>
        <dbReference type="Google" id="ProtNLM"/>
    </source>
</evidence>
<dbReference type="EMBL" id="FOVJ01000008">
    <property type="protein sequence ID" value="SFO14044.1"/>
    <property type="molecule type" value="Genomic_DNA"/>
</dbReference>
<gene>
    <name evidence="1" type="ORF">SAMN05216386_2750</name>
</gene>
<evidence type="ECO:0000313" key="1">
    <source>
        <dbReference type="EMBL" id="SFO14044.1"/>
    </source>
</evidence>
<dbReference type="Proteomes" id="UP000183107">
    <property type="component" value="Unassembled WGS sequence"/>
</dbReference>
<accession>A0A1I5ER84</accession>